<name>A0A9D4NGC3_DREPO</name>
<evidence type="ECO:0000313" key="2">
    <source>
        <dbReference type="Proteomes" id="UP000828390"/>
    </source>
</evidence>
<reference evidence="1" key="1">
    <citation type="journal article" date="2019" name="bioRxiv">
        <title>The Genome of the Zebra Mussel, Dreissena polymorpha: A Resource for Invasive Species Research.</title>
        <authorList>
            <person name="McCartney M.A."/>
            <person name="Auch B."/>
            <person name="Kono T."/>
            <person name="Mallez S."/>
            <person name="Zhang Y."/>
            <person name="Obille A."/>
            <person name="Becker A."/>
            <person name="Abrahante J.E."/>
            <person name="Garbe J."/>
            <person name="Badalamenti J.P."/>
            <person name="Herman A."/>
            <person name="Mangelson H."/>
            <person name="Liachko I."/>
            <person name="Sullivan S."/>
            <person name="Sone E.D."/>
            <person name="Koren S."/>
            <person name="Silverstein K.A.T."/>
            <person name="Beckman K.B."/>
            <person name="Gohl D.M."/>
        </authorList>
    </citation>
    <scope>NUCLEOTIDE SEQUENCE</scope>
    <source>
        <strain evidence="1">Duluth1</strain>
        <tissue evidence="1">Whole animal</tissue>
    </source>
</reference>
<protein>
    <submittedName>
        <fullName evidence="1">Uncharacterized protein</fullName>
    </submittedName>
</protein>
<accession>A0A9D4NGC3</accession>
<keyword evidence="2" id="KW-1185">Reference proteome</keyword>
<gene>
    <name evidence="1" type="ORF">DPMN_020184</name>
</gene>
<dbReference type="Proteomes" id="UP000828390">
    <property type="component" value="Unassembled WGS sequence"/>
</dbReference>
<reference evidence="1" key="2">
    <citation type="submission" date="2020-11" db="EMBL/GenBank/DDBJ databases">
        <authorList>
            <person name="McCartney M.A."/>
            <person name="Auch B."/>
            <person name="Kono T."/>
            <person name="Mallez S."/>
            <person name="Becker A."/>
            <person name="Gohl D.M."/>
            <person name="Silverstein K.A.T."/>
            <person name="Koren S."/>
            <person name="Bechman K.B."/>
            <person name="Herman A."/>
            <person name="Abrahante J.E."/>
            <person name="Garbe J."/>
        </authorList>
    </citation>
    <scope>NUCLEOTIDE SEQUENCE</scope>
    <source>
        <strain evidence="1">Duluth1</strain>
        <tissue evidence="1">Whole animal</tissue>
    </source>
</reference>
<proteinExistence type="predicted"/>
<comment type="caution">
    <text evidence="1">The sequence shown here is derived from an EMBL/GenBank/DDBJ whole genome shotgun (WGS) entry which is preliminary data.</text>
</comment>
<dbReference type="EMBL" id="JAIWYP010000001">
    <property type="protein sequence ID" value="KAH3896013.1"/>
    <property type="molecule type" value="Genomic_DNA"/>
</dbReference>
<organism evidence="1 2">
    <name type="scientific">Dreissena polymorpha</name>
    <name type="common">Zebra mussel</name>
    <name type="synonym">Mytilus polymorpha</name>
    <dbReference type="NCBI Taxonomy" id="45954"/>
    <lineage>
        <taxon>Eukaryota</taxon>
        <taxon>Metazoa</taxon>
        <taxon>Spiralia</taxon>
        <taxon>Lophotrochozoa</taxon>
        <taxon>Mollusca</taxon>
        <taxon>Bivalvia</taxon>
        <taxon>Autobranchia</taxon>
        <taxon>Heteroconchia</taxon>
        <taxon>Euheterodonta</taxon>
        <taxon>Imparidentia</taxon>
        <taxon>Neoheterodontei</taxon>
        <taxon>Myida</taxon>
        <taxon>Dreissenoidea</taxon>
        <taxon>Dreissenidae</taxon>
        <taxon>Dreissena</taxon>
    </lineage>
</organism>
<evidence type="ECO:0000313" key="1">
    <source>
        <dbReference type="EMBL" id="KAH3896013.1"/>
    </source>
</evidence>
<sequence length="237" mass="26100">MNDIEMTSGDLLVLANLYVKFEDSSTAKAEQTYFVIRSRKSKRVHAASVVEAASVCSGKSHFAAKLRICPPRHAAIRDMMRIRDKFKSSQKTGGGPAKPLKASEELILQFLIDRPQLDGIIGGLDTSGESSSVVPSLKTYEDTENVIPVGEYSVEMKSSISNQAVRTVSDPPTSTSSVVQSKVSADVSSKMKERNKISKRARKAVEEDLYSLEKKSLLLEIVLLEQKIAHDKELQEL</sequence>
<dbReference type="AlphaFoldDB" id="A0A9D4NGC3"/>